<dbReference type="SUPFAM" id="SSF88659">
    <property type="entry name" value="Sigma3 and sigma4 domains of RNA polymerase sigma factors"/>
    <property type="match status" value="1"/>
</dbReference>
<protein>
    <submittedName>
        <fullName evidence="6">Sigma-70 family RNA polymerase sigma factor</fullName>
    </submittedName>
</protein>
<sequence>MNGSPLHTDKKIEEIYYQYIDMVYRIARMLLKDSREAEDAAQSAFVKLMASNHTFQNDEHIKAWLIVTVKNECRNTLAHWWHSKRAYLGTMEEEGYLDENTDCDLWNAVEGLHSKYKLPLYLYYYEGYKTVEIAEMLGVNHATIRTRLLAAKRKLKLILEEDDIDEQRRTKSIL</sequence>
<dbReference type="Gene3D" id="1.10.1740.10">
    <property type="match status" value="1"/>
</dbReference>
<dbReference type="InterPro" id="IPR007627">
    <property type="entry name" value="RNA_pol_sigma70_r2"/>
</dbReference>
<name>A0A858BVG6_9FIRM</name>
<reference evidence="6 7" key="1">
    <citation type="submission" date="2020-02" db="EMBL/GenBank/DDBJ databases">
        <authorList>
            <person name="Kim Y.B."/>
            <person name="Roh S.W."/>
        </authorList>
    </citation>
    <scope>NUCLEOTIDE SEQUENCE [LARGE SCALE GENOMIC DNA]</scope>
    <source>
        <strain evidence="6 7">DSM 103574</strain>
    </source>
</reference>
<keyword evidence="7" id="KW-1185">Reference proteome</keyword>
<dbReference type="InterPro" id="IPR039425">
    <property type="entry name" value="RNA_pol_sigma-70-like"/>
</dbReference>
<organism evidence="6 7">
    <name type="scientific">Aminipila butyrica</name>
    <dbReference type="NCBI Taxonomy" id="433296"/>
    <lineage>
        <taxon>Bacteria</taxon>
        <taxon>Bacillati</taxon>
        <taxon>Bacillota</taxon>
        <taxon>Clostridia</taxon>
        <taxon>Peptostreptococcales</taxon>
        <taxon>Anaerovoracaceae</taxon>
        <taxon>Aminipila</taxon>
    </lineage>
</organism>
<evidence type="ECO:0000259" key="5">
    <source>
        <dbReference type="PROSITE" id="PS00622"/>
    </source>
</evidence>
<dbReference type="RefSeq" id="WP_163066204.1">
    <property type="nucleotide sequence ID" value="NZ_CP048649.1"/>
</dbReference>
<dbReference type="Pfam" id="PF04542">
    <property type="entry name" value="Sigma70_r2"/>
    <property type="match status" value="1"/>
</dbReference>
<comment type="similarity">
    <text evidence="1">Belongs to the sigma-70 factor family. ECF subfamily.</text>
</comment>
<dbReference type="GO" id="GO:0006352">
    <property type="term" value="P:DNA-templated transcription initiation"/>
    <property type="evidence" value="ECO:0007669"/>
    <property type="project" value="InterPro"/>
</dbReference>
<evidence type="ECO:0000256" key="1">
    <source>
        <dbReference type="ARBA" id="ARBA00010641"/>
    </source>
</evidence>
<dbReference type="PANTHER" id="PTHR43133:SF51">
    <property type="entry name" value="RNA POLYMERASE SIGMA FACTOR"/>
    <property type="match status" value="1"/>
</dbReference>
<keyword evidence="3" id="KW-0731">Sigma factor</keyword>
<dbReference type="Proteomes" id="UP000466848">
    <property type="component" value="Chromosome"/>
</dbReference>
<keyword evidence="2" id="KW-0805">Transcription regulation</keyword>
<dbReference type="Gene3D" id="1.10.10.10">
    <property type="entry name" value="Winged helix-like DNA-binding domain superfamily/Winged helix DNA-binding domain"/>
    <property type="match status" value="1"/>
</dbReference>
<dbReference type="AlphaFoldDB" id="A0A858BVG6"/>
<dbReference type="GO" id="GO:0016987">
    <property type="term" value="F:sigma factor activity"/>
    <property type="evidence" value="ECO:0007669"/>
    <property type="project" value="UniProtKB-KW"/>
</dbReference>
<dbReference type="InterPro" id="IPR000792">
    <property type="entry name" value="Tscrpt_reg_LuxR_C"/>
</dbReference>
<evidence type="ECO:0000256" key="2">
    <source>
        <dbReference type="ARBA" id="ARBA00023015"/>
    </source>
</evidence>
<proteinExistence type="inferred from homology"/>
<feature type="domain" description="HTH luxR-type" evidence="5">
    <location>
        <begin position="127"/>
        <end position="154"/>
    </location>
</feature>
<dbReference type="InterPro" id="IPR013325">
    <property type="entry name" value="RNA_pol_sigma_r2"/>
</dbReference>
<dbReference type="PROSITE" id="PS00622">
    <property type="entry name" value="HTH_LUXR_1"/>
    <property type="match status" value="1"/>
</dbReference>
<dbReference type="Pfam" id="PF08281">
    <property type="entry name" value="Sigma70_r4_2"/>
    <property type="match status" value="1"/>
</dbReference>
<dbReference type="SUPFAM" id="SSF88946">
    <property type="entry name" value="Sigma2 domain of RNA polymerase sigma factors"/>
    <property type="match status" value="1"/>
</dbReference>
<evidence type="ECO:0000313" key="7">
    <source>
        <dbReference type="Proteomes" id="UP000466848"/>
    </source>
</evidence>
<dbReference type="GO" id="GO:0003677">
    <property type="term" value="F:DNA binding"/>
    <property type="evidence" value="ECO:0007669"/>
    <property type="project" value="InterPro"/>
</dbReference>
<dbReference type="EMBL" id="CP048649">
    <property type="protein sequence ID" value="QIB69179.1"/>
    <property type="molecule type" value="Genomic_DNA"/>
</dbReference>
<dbReference type="InterPro" id="IPR014284">
    <property type="entry name" value="RNA_pol_sigma-70_dom"/>
</dbReference>
<gene>
    <name evidence="6" type="ORF">Ami103574_07520</name>
</gene>
<accession>A0A858BVG6</accession>
<evidence type="ECO:0000313" key="6">
    <source>
        <dbReference type="EMBL" id="QIB69179.1"/>
    </source>
</evidence>
<dbReference type="PANTHER" id="PTHR43133">
    <property type="entry name" value="RNA POLYMERASE ECF-TYPE SIGMA FACTO"/>
    <property type="match status" value="1"/>
</dbReference>
<dbReference type="KEGG" id="abut:Ami103574_07520"/>
<dbReference type="InterPro" id="IPR013249">
    <property type="entry name" value="RNA_pol_sigma70_r4_t2"/>
</dbReference>
<evidence type="ECO:0000256" key="4">
    <source>
        <dbReference type="ARBA" id="ARBA00023163"/>
    </source>
</evidence>
<keyword evidence="4" id="KW-0804">Transcription</keyword>
<evidence type="ECO:0000256" key="3">
    <source>
        <dbReference type="ARBA" id="ARBA00023082"/>
    </source>
</evidence>
<dbReference type="NCBIfam" id="TIGR02937">
    <property type="entry name" value="sigma70-ECF"/>
    <property type="match status" value="1"/>
</dbReference>
<dbReference type="InterPro" id="IPR013324">
    <property type="entry name" value="RNA_pol_sigma_r3/r4-like"/>
</dbReference>
<dbReference type="InterPro" id="IPR036388">
    <property type="entry name" value="WH-like_DNA-bd_sf"/>
</dbReference>